<name>A0A922JX87_CARIL</name>
<gene>
    <name evidence="1" type="ORF">I3842_03G068500</name>
</gene>
<sequence>MDYLEGSSVEILDTKLPRPFLLLNDRCGLPLA</sequence>
<reference evidence="1" key="1">
    <citation type="submission" date="2021-01" db="EMBL/GenBank/DDBJ databases">
        <authorList>
            <person name="Lovell J.T."/>
            <person name="Bentley N."/>
            <person name="Bhattarai G."/>
            <person name="Jenkins J.W."/>
            <person name="Sreedasyam A."/>
            <person name="Alarcon Y."/>
            <person name="Bock C."/>
            <person name="Boston L."/>
            <person name="Carlson J."/>
            <person name="Cervantes K."/>
            <person name="Clermont K."/>
            <person name="Krom N."/>
            <person name="Kubenka K."/>
            <person name="Mamidi S."/>
            <person name="Mattison C."/>
            <person name="Monteros M."/>
            <person name="Pisani C."/>
            <person name="Plott C."/>
            <person name="Rajasekar S."/>
            <person name="Rhein H.S."/>
            <person name="Rohla C."/>
            <person name="Song M."/>
            <person name="Hilaire R.S."/>
            <person name="Shu S."/>
            <person name="Wells L."/>
            <person name="Wang X."/>
            <person name="Webber J."/>
            <person name="Heerema R.J."/>
            <person name="Klein P."/>
            <person name="Conner P."/>
            <person name="Grauke L."/>
            <person name="Grimwood J."/>
            <person name="Schmutz J."/>
            <person name="Randall J.J."/>
        </authorList>
    </citation>
    <scope>NUCLEOTIDE SEQUENCE</scope>
    <source>
        <tissue evidence="1">Leaf</tissue>
    </source>
</reference>
<accession>A0A922JX87</accession>
<protein>
    <submittedName>
        <fullName evidence="1">Uncharacterized protein</fullName>
    </submittedName>
</protein>
<proteinExistence type="predicted"/>
<evidence type="ECO:0000313" key="1">
    <source>
        <dbReference type="EMBL" id="KAG6720564.1"/>
    </source>
</evidence>
<evidence type="ECO:0000313" key="2">
    <source>
        <dbReference type="Proteomes" id="UP000811246"/>
    </source>
</evidence>
<dbReference type="AlphaFoldDB" id="A0A922JX87"/>
<organism evidence="1 2">
    <name type="scientific">Carya illinoinensis</name>
    <name type="common">Pecan</name>
    <dbReference type="NCBI Taxonomy" id="32201"/>
    <lineage>
        <taxon>Eukaryota</taxon>
        <taxon>Viridiplantae</taxon>
        <taxon>Streptophyta</taxon>
        <taxon>Embryophyta</taxon>
        <taxon>Tracheophyta</taxon>
        <taxon>Spermatophyta</taxon>
        <taxon>Magnoliopsida</taxon>
        <taxon>eudicotyledons</taxon>
        <taxon>Gunneridae</taxon>
        <taxon>Pentapetalae</taxon>
        <taxon>rosids</taxon>
        <taxon>fabids</taxon>
        <taxon>Fagales</taxon>
        <taxon>Juglandaceae</taxon>
        <taxon>Carya</taxon>
    </lineage>
</organism>
<dbReference type="Proteomes" id="UP000811246">
    <property type="component" value="Chromosome 3"/>
</dbReference>
<comment type="caution">
    <text evidence="1">The sequence shown here is derived from an EMBL/GenBank/DDBJ whole genome shotgun (WGS) entry which is preliminary data.</text>
</comment>
<dbReference type="EMBL" id="CM031827">
    <property type="protein sequence ID" value="KAG6720564.1"/>
    <property type="molecule type" value="Genomic_DNA"/>
</dbReference>